<evidence type="ECO:0000256" key="3">
    <source>
        <dbReference type="ARBA" id="ARBA00023163"/>
    </source>
</evidence>
<sequence>MARPPRFDTDRLLDAALRLAATAGPCGVTMTAVAREAGAPSGSLYHRFPGRTALLAELWLRTVERFQDGFRRHLADQPLPTADAARVAGRAAARHVVAWSRAHPDQAALLGYGPEDFDRAHWSEEHRRRADRGNARVFAEVGALAERLGAHGAEATERLTLALIDLPLSVVRRHLRASGALPGYAESLVEDCAEALLATVSERR</sequence>
<dbReference type="Pfam" id="PF00440">
    <property type="entry name" value="TetR_N"/>
    <property type="match status" value="1"/>
</dbReference>
<dbReference type="AlphaFoldDB" id="A0A367EY31"/>
<dbReference type="GO" id="GO:0000976">
    <property type="term" value="F:transcription cis-regulatory region binding"/>
    <property type="evidence" value="ECO:0007669"/>
    <property type="project" value="TreeGrafter"/>
</dbReference>
<evidence type="ECO:0000256" key="1">
    <source>
        <dbReference type="ARBA" id="ARBA00023015"/>
    </source>
</evidence>
<dbReference type="PANTHER" id="PTHR30055">
    <property type="entry name" value="HTH-TYPE TRANSCRIPTIONAL REGULATOR RUTR"/>
    <property type="match status" value="1"/>
</dbReference>
<dbReference type="SUPFAM" id="SSF46689">
    <property type="entry name" value="Homeodomain-like"/>
    <property type="match status" value="1"/>
</dbReference>
<dbReference type="PROSITE" id="PS50977">
    <property type="entry name" value="HTH_TETR_2"/>
    <property type="match status" value="1"/>
</dbReference>
<dbReference type="Proteomes" id="UP000252914">
    <property type="component" value="Unassembled WGS sequence"/>
</dbReference>
<dbReference type="EMBL" id="QOIN01000043">
    <property type="protein sequence ID" value="RCG23044.1"/>
    <property type="molecule type" value="Genomic_DNA"/>
</dbReference>
<name>A0A367EY31_9ACTN</name>
<evidence type="ECO:0000256" key="4">
    <source>
        <dbReference type="PROSITE-ProRule" id="PRU00335"/>
    </source>
</evidence>
<evidence type="ECO:0000256" key="2">
    <source>
        <dbReference type="ARBA" id="ARBA00023125"/>
    </source>
</evidence>
<dbReference type="InterPro" id="IPR001647">
    <property type="entry name" value="HTH_TetR"/>
</dbReference>
<proteinExistence type="predicted"/>
<feature type="domain" description="HTH tetR-type" evidence="5">
    <location>
        <begin position="6"/>
        <end position="66"/>
    </location>
</feature>
<accession>A0A367EY31</accession>
<keyword evidence="7" id="KW-1185">Reference proteome</keyword>
<keyword evidence="2 4" id="KW-0238">DNA-binding</keyword>
<comment type="caution">
    <text evidence="6">The sequence shown here is derived from an EMBL/GenBank/DDBJ whole genome shotgun (WGS) entry which is preliminary data.</text>
</comment>
<gene>
    <name evidence="6" type="ORF">DTL70_15255</name>
</gene>
<keyword evidence="1" id="KW-0805">Transcription regulation</keyword>
<reference evidence="6 7" key="1">
    <citation type="submission" date="2018-06" db="EMBL/GenBank/DDBJ databases">
        <title>Streptomyces reniochalinae sp. nov. and Streptomyces diacarnus sp. nov. from marine sponges.</title>
        <authorList>
            <person name="Li L."/>
        </authorList>
    </citation>
    <scope>NUCLEOTIDE SEQUENCE [LARGE SCALE GENOMIC DNA]</scope>
    <source>
        <strain evidence="6 7">LHW51701</strain>
    </source>
</reference>
<dbReference type="InterPro" id="IPR050109">
    <property type="entry name" value="HTH-type_TetR-like_transc_reg"/>
</dbReference>
<keyword evidence="3" id="KW-0804">Transcription</keyword>
<dbReference type="RefSeq" id="WP_114022457.1">
    <property type="nucleotide sequence ID" value="NZ_QOIN01000043.1"/>
</dbReference>
<evidence type="ECO:0000313" key="6">
    <source>
        <dbReference type="EMBL" id="RCG23044.1"/>
    </source>
</evidence>
<organism evidence="6 7">
    <name type="scientific">Streptomyces diacarni</name>
    <dbReference type="NCBI Taxonomy" id="2800381"/>
    <lineage>
        <taxon>Bacteria</taxon>
        <taxon>Bacillati</taxon>
        <taxon>Actinomycetota</taxon>
        <taxon>Actinomycetes</taxon>
        <taxon>Kitasatosporales</taxon>
        <taxon>Streptomycetaceae</taxon>
        <taxon>Streptomyces</taxon>
    </lineage>
</organism>
<dbReference type="Gene3D" id="1.10.357.10">
    <property type="entry name" value="Tetracycline Repressor, domain 2"/>
    <property type="match status" value="1"/>
</dbReference>
<protein>
    <submittedName>
        <fullName evidence="6">TetR/AcrR family transcriptional regulator</fullName>
    </submittedName>
</protein>
<evidence type="ECO:0000313" key="7">
    <source>
        <dbReference type="Proteomes" id="UP000252914"/>
    </source>
</evidence>
<dbReference type="PRINTS" id="PR00455">
    <property type="entry name" value="HTHTETR"/>
</dbReference>
<dbReference type="InterPro" id="IPR009057">
    <property type="entry name" value="Homeodomain-like_sf"/>
</dbReference>
<dbReference type="GO" id="GO:0003700">
    <property type="term" value="F:DNA-binding transcription factor activity"/>
    <property type="evidence" value="ECO:0007669"/>
    <property type="project" value="TreeGrafter"/>
</dbReference>
<evidence type="ECO:0000259" key="5">
    <source>
        <dbReference type="PROSITE" id="PS50977"/>
    </source>
</evidence>
<dbReference type="PANTHER" id="PTHR30055:SF234">
    <property type="entry name" value="HTH-TYPE TRANSCRIPTIONAL REGULATOR BETI"/>
    <property type="match status" value="1"/>
</dbReference>
<feature type="DNA-binding region" description="H-T-H motif" evidence="4">
    <location>
        <begin position="29"/>
        <end position="48"/>
    </location>
</feature>